<evidence type="ECO:0000256" key="2">
    <source>
        <dbReference type="HAMAP-Rule" id="MF_01940"/>
    </source>
</evidence>
<feature type="short sequence motif" description="HXTX 2" evidence="2">
    <location>
        <begin position="122"/>
        <end position="125"/>
    </location>
</feature>
<dbReference type="NCBIfam" id="TIGR02258">
    <property type="entry name" value="2_5_ligase"/>
    <property type="match status" value="1"/>
</dbReference>
<dbReference type="PANTHER" id="PTHR35561">
    <property type="entry name" value="RNA 2',3'-CYCLIC PHOSPHODIESTERASE"/>
    <property type="match status" value="1"/>
</dbReference>
<dbReference type="EC" id="3.1.4.58" evidence="2"/>
<comment type="function">
    <text evidence="2">Hydrolyzes RNA 2',3'-cyclic phosphodiester to an RNA 2'-phosphomonoester.</text>
</comment>
<proteinExistence type="inferred from homology"/>
<dbReference type="InterPro" id="IPR004175">
    <property type="entry name" value="RNA_CPDase"/>
</dbReference>
<name>A0ABX8ZBE9_9SPHN</name>
<evidence type="ECO:0000313" key="3">
    <source>
        <dbReference type="EMBL" id="QZD86071.1"/>
    </source>
</evidence>
<evidence type="ECO:0000256" key="1">
    <source>
        <dbReference type="ARBA" id="ARBA00022801"/>
    </source>
</evidence>
<dbReference type="EMBL" id="CP081297">
    <property type="protein sequence ID" value="QZD86071.1"/>
    <property type="molecule type" value="Genomic_DNA"/>
</dbReference>
<dbReference type="HAMAP" id="MF_01940">
    <property type="entry name" value="RNA_CPDase"/>
    <property type="match status" value="1"/>
</dbReference>
<sequence>MSHRLFAGLRPPLAVRSALLDLMQDIDNARWQDDNQLHLTLRYVGDVETHQADDLADALAGIPFEPFELRLSSTGIFERKSIPRAVWAGVERSQPLERLHRKVERVCQQVGLPAESRKFIPHITLARLNTASGPVAEFLANTASFALPPWTVQEFVLFESELRDEGSIYTPIVRYPARI</sequence>
<feature type="active site" description="Proton donor" evidence="2">
    <location>
        <position position="38"/>
    </location>
</feature>
<protein>
    <recommendedName>
        <fullName evidence="2">RNA 2',3'-cyclic phosphodiesterase</fullName>
        <shortName evidence="2">RNA 2',3'-CPDase</shortName>
        <ecNumber evidence="2">3.1.4.58</ecNumber>
    </recommendedName>
</protein>
<dbReference type="Gene3D" id="3.90.1140.10">
    <property type="entry name" value="Cyclic phosphodiesterase"/>
    <property type="match status" value="1"/>
</dbReference>
<dbReference type="InterPro" id="IPR009097">
    <property type="entry name" value="Cyclic_Pdiesterase"/>
</dbReference>
<accession>A0ABX8ZBE9</accession>
<feature type="short sequence motif" description="HXTX 1" evidence="2">
    <location>
        <begin position="38"/>
        <end position="41"/>
    </location>
</feature>
<evidence type="ECO:0000313" key="4">
    <source>
        <dbReference type="Proteomes" id="UP000824280"/>
    </source>
</evidence>
<organism evidence="3 4">
    <name type="scientific">Qipengyuania psychrotolerans</name>
    <dbReference type="NCBI Taxonomy" id="2867238"/>
    <lineage>
        <taxon>Bacteria</taxon>
        <taxon>Pseudomonadati</taxon>
        <taxon>Pseudomonadota</taxon>
        <taxon>Alphaproteobacteria</taxon>
        <taxon>Sphingomonadales</taxon>
        <taxon>Erythrobacteraceae</taxon>
        <taxon>Qipengyuania</taxon>
    </lineage>
</organism>
<dbReference type="SUPFAM" id="SSF55144">
    <property type="entry name" value="LigT-like"/>
    <property type="match status" value="1"/>
</dbReference>
<dbReference type="Pfam" id="PF13563">
    <property type="entry name" value="2_5_RNA_ligase2"/>
    <property type="match status" value="1"/>
</dbReference>
<dbReference type="PANTHER" id="PTHR35561:SF1">
    <property type="entry name" value="RNA 2',3'-CYCLIC PHOSPHODIESTERASE"/>
    <property type="match status" value="1"/>
</dbReference>
<comment type="catalytic activity">
    <reaction evidence="2">
        <text>a 3'-end 2',3'-cyclophospho-ribonucleotide-RNA + H2O = a 3'-end 2'-phospho-ribonucleotide-RNA + H(+)</text>
        <dbReference type="Rhea" id="RHEA:11828"/>
        <dbReference type="Rhea" id="RHEA-COMP:10464"/>
        <dbReference type="Rhea" id="RHEA-COMP:17353"/>
        <dbReference type="ChEBI" id="CHEBI:15377"/>
        <dbReference type="ChEBI" id="CHEBI:15378"/>
        <dbReference type="ChEBI" id="CHEBI:83064"/>
        <dbReference type="ChEBI" id="CHEBI:173113"/>
        <dbReference type="EC" id="3.1.4.58"/>
    </reaction>
</comment>
<dbReference type="RefSeq" id="WP_221421622.1">
    <property type="nucleotide sequence ID" value="NZ_CP081297.1"/>
</dbReference>
<reference evidence="3 4" key="1">
    <citation type="submission" date="2021-08" db="EMBL/GenBank/DDBJ databases">
        <title>Comparative Genomics Analysis of the Genus Qipengyuania Reveals Extensive Genetic Diversity and Metabolic Versatility, Including the Description of Fifteen Novel Species.</title>
        <authorList>
            <person name="Liu Y."/>
        </authorList>
    </citation>
    <scope>NUCLEOTIDE SEQUENCE [LARGE SCALE GENOMIC DNA]</scope>
    <source>
        <strain evidence="3 4">1XM2-8</strain>
    </source>
</reference>
<keyword evidence="1 2" id="KW-0378">Hydrolase</keyword>
<keyword evidence="4" id="KW-1185">Reference proteome</keyword>
<comment type="similarity">
    <text evidence="2">Belongs to the 2H phosphoesterase superfamily. ThpR family.</text>
</comment>
<feature type="active site" description="Proton acceptor" evidence="2">
    <location>
        <position position="122"/>
    </location>
</feature>
<gene>
    <name evidence="3" type="primary">thpR</name>
    <name evidence="3" type="ORF">K3166_07195</name>
</gene>
<dbReference type="Proteomes" id="UP000824280">
    <property type="component" value="Chromosome"/>
</dbReference>